<accession>A0A9D1ME93</accession>
<sequence length="181" mass="20095">MKKFCITFLLSGIIILSALGVFSGAFGTQNGSANTEYLRIHIRANSNEGEDQAVKYLVRDAVVAYLTPVVAETETREEAEAALDDCLPGLVRTAEQVLEKNGFFYGARAEIREEEFPTRVYGEYTLEAGVYRALIVSLGTGTGDNWWCVVYPPLCFAGEPGDSVVYRSKILEIIRSWKKNH</sequence>
<protein>
    <submittedName>
        <fullName evidence="1">Stage II sporulation protein R</fullName>
    </submittedName>
</protein>
<organism evidence="1 2">
    <name type="scientific">Candidatus Scatosoma pullistercoris</name>
    <dbReference type="NCBI Taxonomy" id="2840934"/>
    <lineage>
        <taxon>Bacteria</taxon>
        <taxon>Bacillati</taxon>
        <taxon>Bacillota</taxon>
        <taxon>Clostridia</taxon>
        <taxon>Candidatus Scatosoma</taxon>
    </lineage>
</organism>
<dbReference type="Proteomes" id="UP000824081">
    <property type="component" value="Unassembled WGS sequence"/>
</dbReference>
<gene>
    <name evidence="1" type="ORF">IAC57_01135</name>
</gene>
<dbReference type="EMBL" id="DVMZ01000029">
    <property type="protein sequence ID" value="HIU58682.1"/>
    <property type="molecule type" value="Genomic_DNA"/>
</dbReference>
<dbReference type="AlphaFoldDB" id="A0A9D1ME93"/>
<name>A0A9D1ME93_9FIRM</name>
<proteinExistence type="predicted"/>
<comment type="caution">
    <text evidence="1">The sequence shown here is derived from an EMBL/GenBank/DDBJ whole genome shotgun (WGS) entry which is preliminary data.</text>
</comment>
<evidence type="ECO:0000313" key="2">
    <source>
        <dbReference type="Proteomes" id="UP000824081"/>
    </source>
</evidence>
<dbReference type="InterPro" id="IPR014202">
    <property type="entry name" value="Spore_II_R"/>
</dbReference>
<reference evidence="1" key="2">
    <citation type="journal article" date="2021" name="PeerJ">
        <title>Extensive microbial diversity within the chicken gut microbiome revealed by metagenomics and culture.</title>
        <authorList>
            <person name="Gilroy R."/>
            <person name="Ravi A."/>
            <person name="Getino M."/>
            <person name="Pursley I."/>
            <person name="Horton D.L."/>
            <person name="Alikhan N.F."/>
            <person name="Baker D."/>
            <person name="Gharbi K."/>
            <person name="Hall N."/>
            <person name="Watson M."/>
            <person name="Adriaenssens E.M."/>
            <person name="Foster-Nyarko E."/>
            <person name="Jarju S."/>
            <person name="Secka A."/>
            <person name="Antonio M."/>
            <person name="Oren A."/>
            <person name="Chaudhuri R.R."/>
            <person name="La Ragione R."/>
            <person name="Hildebrand F."/>
            <person name="Pallen M.J."/>
        </authorList>
    </citation>
    <scope>NUCLEOTIDE SEQUENCE</scope>
    <source>
        <strain evidence="1">11687</strain>
    </source>
</reference>
<reference evidence="1" key="1">
    <citation type="submission" date="2020-10" db="EMBL/GenBank/DDBJ databases">
        <authorList>
            <person name="Gilroy R."/>
        </authorList>
    </citation>
    <scope>NUCLEOTIDE SEQUENCE</scope>
    <source>
        <strain evidence="1">11687</strain>
    </source>
</reference>
<dbReference type="Pfam" id="PF09551">
    <property type="entry name" value="Spore_II_R"/>
    <property type="match status" value="1"/>
</dbReference>
<evidence type="ECO:0000313" key="1">
    <source>
        <dbReference type="EMBL" id="HIU58682.1"/>
    </source>
</evidence>